<evidence type="ECO:0000256" key="5">
    <source>
        <dbReference type="ARBA" id="ARBA00022741"/>
    </source>
</evidence>
<dbReference type="Pfam" id="PF13246">
    <property type="entry name" value="Cation_ATPase"/>
    <property type="match status" value="1"/>
</dbReference>
<dbReference type="InterPro" id="IPR044492">
    <property type="entry name" value="P_typ_ATPase_HD_dom"/>
</dbReference>
<dbReference type="InterPro" id="IPR023214">
    <property type="entry name" value="HAD_sf"/>
</dbReference>
<dbReference type="EC" id="3.6.3.-" evidence="13"/>
<dbReference type="FunFam" id="3.40.50.1000:FF:000001">
    <property type="entry name" value="Phospholipid-transporting ATPase IC"/>
    <property type="match status" value="1"/>
</dbReference>
<evidence type="ECO:0000256" key="9">
    <source>
        <dbReference type="ARBA" id="ARBA00022989"/>
    </source>
</evidence>
<name>A0A2C8FAJ4_9BACT</name>
<gene>
    <name evidence="13" type="primary">ctpF</name>
    <name evidence="13" type="ORF">DPRO_2002</name>
</gene>
<evidence type="ECO:0000259" key="12">
    <source>
        <dbReference type="SMART" id="SM00831"/>
    </source>
</evidence>
<dbReference type="InterPro" id="IPR050510">
    <property type="entry name" value="Cation_transp_ATPase_P-type"/>
</dbReference>
<dbReference type="InterPro" id="IPR008250">
    <property type="entry name" value="ATPase_P-typ_transduc_dom_A_sf"/>
</dbReference>
<dbReference type="Proteomes" id="UP000219215">
    <property type="component" value="Chromosome DPRO"/>
</dbReference>
<dbReference type="PROSITE" id="PS00154">
    <property type="entry name" value="ATPASE_E1_E2"/>
    <property type="match status" value="1"/>
</dbReference>
<dbReference type="PANTHER" id="PTHR43294">
    <property type="entry name" value="SODIUM/POTASSIUM-TRANSPORTING ATPASE SUBUNIT ALPHA"/>
    <property type="match status" value="1"/>
</dbReference>
<dbReference type="Gene3D" id="3.40.50.1000">
    <property type="entry name" value="HAD superfamily/HAD-like"/>
    <property type="match status" value="1"/>
</dbReference>
<dbReference type="PANTHER" id="PTHR43294:SF20">
    <property type="entry name" value="P-TYPE ATPASE"/>
    <property type="match status" value="1"/>
</dbReference>
<dbReference type="GO" id="GO:0006883">
    <property type="term" value="P:intracellular sodium ion homeostasis"/>
    <property type="evidence" value="ECO:0007669"/>
    <property type="project" value="TreeGrafter"/>
</dbReference>
<dbReference type="SFLD" id="SFLDS00003">
    <property type="entry name" value="Haloacid_Dehalogenase"/>
    <property type="match status" value="1"/>
</dbReference>
<dbReference type="SUPFAM" id="SSF81665">
    <property type="entry name" value="Calcium ATPase, transmembrane domain M"/>
    <property type="match status" value="1"/>
</dbReference>
<feature type="transmembrane region" description="Helical" evidence="11">
    <location>
        <begin position="697"/>
        <end position="718"/>
    </location>
</feature>
<dbReference type="Pfam" id="PF00689">
    <property type="entry name" value="Cation_ATPase_C"/>
    <property type="match status" value="1"/>
</dbReference>
<dbReference type="SUPFAM" id="SSF56784">
    <property type="entry name" value="HAD-like"/>
    <property type="match status" value="1"/>
</dbReference>
<keyword evidence="8" id="KW-1278">Translocase</keyword>
<dbReference type="InterPro" id="IPR001757">
    <property type="entry name" value="P_typ_ATPase"/>
</dbReference>
<dbReference type="GO" id="GO:0030007">
    <property type="term" value="P:intracellular potassium ion homeostasis"/>
    <property type="evidence" value="ECO:0007669"/>
    <property type="project" value="TreeGrafter"/>
</dbReference>
<dbReference type="RefSeq" id="WP_097011876.1">
    <property type="nucleotide sequence ID" value="NZ_LT907975.1"/>
</dbReference>
<feature type="transmembrane region" description="Helical" evidence="11">
    <location>
        <begin position="839"/>
        <end position="858"/>
    </location>
</feature>
<dbReference type="EMBL" id="LT907975">
    <property type="protein sequence ID" value="SOB58905.1"/>
    <property type="molecule type" value="Genomic_DNA"/>
</dbReference>
<dbReference type="Gene3D" id="2.70.150.10">
    <property type="entry name" value="Calcium-transporting ATPase, cytoplasmic transduction domain A"/>
    <property type="match status" value="1"/>
</dbReference>
<dbReference type="InterPro" id="IPR036412">
    <property type="entry name" value="HAD-like_sf"/>
</dbReference>
<feature type="domain" description="Cation-transporting P-type ATPase N-terminal" evidence="12">
    <location>
        <begin position="8"/>
        <end position="82"/>
    </location>
</feature>
<evidence type="ECO:0000313" key="14">
    <source>
        <dbReference type="Proteomes" id="UP000219215"/>
    </source>
</evidence>
<keyword evidence="3" id="KW-0597">Phosphoprotein</keyword>
<dbReference type="CDD" id="cd02080">
    <property type="entry name" value="P-type_ATPase_cation"/>
    <property type="match status" value="1"/>
</dbReference>
<keyword evidence="10 11" id="KW-0472">Membrane</keyword>
<comment type="subcellular location">
    <subcellularLocation>
        <location evidence="1">Endomembrane system</location>
        <topology evidence="1">Multi-pass membrane protein</topology>
    </subcellularLocation>
</comment>
<evidence type="ECO:0000256" key="8">
    <source>
        <dbReference type="ARBA" id="ARBA00022967"/>
    </source>
</evidence>
<dbReference type="KEGG" id="pprf:DPRO_2002"/>
<evidence type="ECO:0000256" key="2">
    <source>
        <dbReference type="ARBA" id="ARBA00005675"/>
    </source>
</evidence>
<feature type="transmembrane region" description="Helical" evidence="11">
    <location>
        <begin position="770"/>
        <end position="789"/>
    </location>
</feature>
<protein>
    <submittedName>
        <fullName evidence="13">Putative cation-transporting ATPase F</fullName>
        <ecNumber evidence="13">3.6.3.-</ecNumber>
    </submittedName>
</protein>
<evidence type="ECO:0000313" key="13">
    <source>
        <dbReference type="EMBL" id="SOB58905.1"/>
    </source>
</evidence>
<dbReference type="SFLD" id="SFLDF00027">
    <property type="entry name" value="p-type_atpase"/>
    <property type="match status" value="1"/>
</dbReference>
<keyword evidence="13" id="KW-0378">Hydrolase</keyword>
<feature type="transmembrane region" description="Helical" evidence="11">
    <location>
        <begin position="801"/>
        <end position="819"/>
    </location>
</feature>
<comment type="similarity">
    <text evidence="2">Belongs to the cation transport ATPase (P-type) (TC 3.A.3) family. Type IIA subfamily.</text>
</comment>
<dbReference type="AlphaFoldDB" id="A0A2C8FAJ4"/>
<dbReference type="SUPFAM" id="SSF81653">
    <property type="entry name" value="Calcium ATPase, transduction domain A"/>
    <property type="match status" value="1"/>
</dbReference>
<organism evidence="13 14">
    <name type="scientific">Pseudodesulfovibrio profundus</name>
    <dbReference type="NCBI Taxonomy" id="57320"/>
    <lineage>
        <taxon>Bacteria</taxon>
        <taxon>Pseudomonadati</taxon>
        <taxon>Thermodesulfobacteriota</taxon>
        <taxon>Desulfovibrionia</taxon>
        <taxon>Desulfovibrionales</taxon>
        <taxon>Desulfovibrionaceae</taxon>
    </lineage>
</organism>
<dbReference type="NCBIfam" id="TIGR01494">
    <property type="entry name" value="ATPase_P-type"/>
    <property type="match status" value="2"/>
</dbReference>
<dbReference type="GO" id="GO:0016887">
    <property type="term" value="F:ATP hydrolysis activity"/>
    <property type="evidence" value="ECO:0007669"/>
    <property type="project" value="InterPro"/>
</dbReference>
<feature type="transmembrane region" description="Helical" evidence="11">
    <location>
        <begin position="249"/>
        <end position="269"/>
    </location>
</feature>
<evidence type="ECO:0000256" key="11">
    <source>
        <dbReference type="SAM" id="Phobius"/>
    </source>
</evidence>
<evidence type="ECO:0000256" key="3">
    <source>
        <dbReference type="ARBA" id="ARBA00022553"/>
    </source>
</evidence>
<dbReference type="Pfam" id="PF08282">
    <property type="entry name" value="Hydrolase_3"/>
    <property type="match status" value="1"/>
</dbReference>
<dbReference type="GO" id="GO:0012505">
    <property type="term" value="C:endomembrane system"/>
    <property type="evidence" value="ECO:0007669"/>
    <property type="project" value="UniProtKB-SubCell"/>
</dbReference>
<dbReference type="SFLD" id="SFLDG00002">
    <property type="entry name" value="C1.7:_P-type_atpase_like"/>
    <property type="match status" value="1"/>
</dbReference>
<feature type="transmembrane region" description="Helical" evidence="11">
    <location>
        <begin position="58"/>
        <end position="80"/>
    </location>
</feature>
<keyword evidence="6" id="KW-0067">ATP-binding</keyword>
<evidence type="ECO:0000256" key="10">
    <source>
        <dbReference type="ARBA" id="ARBA00023136"/>
    </source>
</evidence>
<dbReference type="SMART" id="SM00831">
    <property type="entry name" value="Cation_ATPase_N"/>
    <property type="match status" value="1"/>
</dbReference>
<dbReference type="InterPro" id="IPR006068">
    <property type="entry name" value="ATPase_P-typ_cation-transptr_C"/>
</dbReference>
<dbReference type="Pfam" id="PF00690">
    <property type="entry name" value="Cation_ATPase_N"/>
    <property type="match status" value="1"/>
</dbReference>
<dbReference type="InterPro" id="IPR023298">
    <property type="entry name" value="ATPase_P-typ_TM_dom_sf"/>
</dbReference>
<dbReference type="FunFam" id="2.70.150.10:FF:000160">
    <property type="entry name" value="Sarcoplasmic/endoplasmic reticulum calcium ATPase 1"/>
    <property type="match status" value="1"/>
</dbReference>
<dbReference type="Pfam" id="PF00122">
    <property type="entry name" value="E1-E2_ATPase"/>
    <property type="match status" value="1"/>
</dbReference>
<dbReference type="GO" id="GO:1902600">
    <property type="term" value="P:proton transmembrane transport"/>
    <property type="evidence" value="ECO:0007669"/>
    <property type="project" value="TreeGrafter"/>
</dbReference>
<dbReference type="PRINTS" id="PR00120">
    <property type="entry name" value="HATPASE"/>
</dbReference>
<dbReference type="InterPro" id="IPR023299">
    <property type="entry name" value="ATPase_P-typ_cyto_dom_N"/>
</dbReference>
<evidence type="ECO:0000256" key="7">
    <source>
        <dbReference type="ARBA" id="ARBA00022842"/>
    </source>
</evidence>
<dbReference type="PRINTS" id="PR00119">
    <property type="entry name" value="CATATPASE"/>
</dbReference>
<dbReference type="InterPro" id="IPR059000">
    <property type="entry name" value="ATPase_P-type_domA"/>
</dbReference>
<dbReference type="OrthoDB" id="9763278at2"/>
<feature type="transmembrane region" description="Helical" evidence="11">
    <location>
        <begin position="870"/>
        <end position="887"/>
    </location>
</feature>
<dbReference type="Gene3D" id="1.20.1110.10">
    <property type="entry name" value="Calcium-transporting ATPase, transmembrane domain"/>
    <property type="match status" value="1"/>
</dbReference>
<keyword evidence="7" id="KW-0460">Magnesium</keyword>
<dbReference type="GO" id="GO:0005524">
    <property type="term" value="F:ATP binding"/>
    <property type="evidence" value="ECO:0007669"/>
    <property type="project" value="UniProtKB-KW"/>
</dbReference>
<dbReference type="Gene3D" id="3.40.1110.10">
    <property type="entry name" value="Calcium-transporting ATPase, cytoplasmic domain N"/>
    <property type="match status" value="1"/>
</dbReference>
<accession>A0A2C8FAJ4</accession>
<dbReference type="SUPFAM" id="SSF81660">
    <property type="entry name" value="Metal cation-transporting ATPase, ATP-binding domain N"/>
    <property type="match status" value="1"/>
</dbReference>
<dbReference type="InterPro" id="IPR004014">
    <property type="entry name" value="ATPase_P-typ_cation-transptr_N"/>
</dbReference>
<keyword evidence="4 11" id="KW-0812">Transmembrane</keyword>
<dbReference type="GO" id="GO:1990573">
    <property type="term" value="P:potassium ion import across plasma membrane"/>
    <property type="evidence" value="ECO:0007669"/>
    <property type="project" value="TreeGrafter"/>
</dbReference>
<dbReference type="GO" id="GO:0005391">
    <property type="term" value="F:P-type sodium:potassium-exchanging transporter activity"/>
    <property type="evidence" value="ECO:0007669"/>
    <property type="project" value="TreeGrafter"/>
</dbReference>
<feature type="transmembrane region" description="Helical" evidence="11">
    <location>
        <begin position="86"/>
        <end position="102"/>
    </location>
</feature>
<evidence type="ECO:0000256" key="1">
    <source>
        <dbReference type="ARBA" id="ARBA00004127"/>
    </source>
</evidence>
<evidence type="ECO:0000256" key="4">
    <source>
        <dbReference type="ARBA" id="ARBA00022692"/>
    </source>
</evidence>
<proteinExistence type="inferred from homology"/>
<reference evidence="14" key="1">
    <citation type="submission" date="2017-09" db="EMBL/GenBank/DDBJ databases">
        <authorList>
            <person name="Regsiter A."/>
            <person name="William W."/>
        </authorList>
    </citation>
    <scope>NUCLEOTIDE SEQUENCE [LARGE SCALE GENOMIC DNA]</scope>
    <source>
        <strain evidence="14">500-1</strain>
    </source>
</reference>
<dbReference type="GO" id="GO:0005886">
    <property type="term" value="C:plasma membrane"/>
    <property type="evidence" value="ECO:0007669"/>
    <property type="project" value="TreeGrafter"/>
</dbReference>
<evidence type="ECO:0000256" key="6">
    <source>
        <dbReference type="ARBA" id="ARBA00022840"/>
    </source>
</evidence>
<dbReference type="GO" id="GO:0036376">
    <property type="term" value="P:sodium ion export across plasma membrane"/>
    <property type="evidence" value="ECO:0007669"/>
    <property type="project" value="TreeGrafter"/>
</dbReference>
<keyword evidence="14" id="KW-1185">Reference proteome</keyword>
<feature type="transmembrane region" description="Helical" evidence="11">
    <location>
        <begin position="724"/>
        <end position="746"/>
    </location>
</feature>
<dbReference type="InterPro" id="IPR018303">
    <property type="entry name" value="ATPase_P-typ_P_site"/>
</dbReference>
<dbReference type="FunFam" id="3.40.50.1000:FF:000028">
    <property type="entry name" value="Calcium-transporting P-type ATPase, putative"/>
    <property type="match status" value="1"/>
</dbReference>
<keyword evidence="5" id="KW-0547">Nucleotide-binding</keyword>
<sequence>METLLDKHWHQIESDEVCKLLSVQPDKGLDDFEIDRRQKNFGANVITGKKGKTDLERFLLQFHQPLVYILIVAGIVTGFLGEWVDSGVIMAVVLVNAVVGYIQESKAVKALDSLSASMGTEAMVLRSGQKIRIPAAEIVPGDIVLLRSGDKVPADLRIVSGKELRIDESTLTGESLPVAKNEQAVNRETVLAERKGMAFAGTLVSYGQGKGVVVSIGNKTEIGRISGMIDSADELDTPLTKKITRFSHMLLIAIMVLAGASFVLGLMRSEPISEIFMAAVALAVGAIPEGLPAAVTIILALGVSRMAERKAIIRKLPAVETLGGTTVICSDKTGTLTENQMTVQEIRSGGHSYIVSGTGYSSEGSVTPADGSQGDNKALDECLRAGLLCNDAKIYMKDGRPMVEGDPTEGALIVSAEKYGFKHQQEHEAFKRVDELPFESEWQYMSTLHELEEGRIAYVKGAVEKVLGCCKEMMLPSGEVVELDRDTIIAAQHEMASKGLRVLAFARKKVRANEQLIRADACMGMEFVGLQGMIDPPREEAKAAIAACQNAGVRVKMITGDHALTAEAIGLRLGLRAPGCDIGKDCPVMTGREIAELSDKELTEKVSDIPVFARVSPEQKLRLVMAMQKNGDVCAMTGDGVNDAPALKQADIGVAMGITGTEVAKEAADMVLTDDNFATIQAAVEEGRGVFANLVKFIAWTLPTNAGEGLVILTAILFGATLPILPVQILWINMTTAACLGMMLAFEPKEPGIMDRDPRDPDRPILDKTILRRIGIVSLLLLVCAFGLFKWELINGATVEKARTMAVNVFVVLEAFYLFNSRSFKRSPFELGFTTNKWILGGFTTMMVLQLIFTYAPFMNTLFSSAPINLLDWIKILACGLAVYFIVEFDKKRTSSDI</sequence>
<keyword evidence="9 11" id="KW-1133">Transmembrane helix</keyword>
<feature type="transmembrane region" description="Helical" evidence="11">
    <location>
        <begin position="275"/>
        <end position="301"/>
    </location>
</feature>